<dbReference type="SUPFAM" id="SSF57959">
    <property type="entry name" value="Leucine zipper domain"/>
    <property type="match status" value="1"/>
</dbReference>
<dbReference type="CDD" id="cd14704">
    <property type="entry name" value="bZIP_HY5-like"/>
    <property type="match status" value="1"/>
</dbReference>
<dbReference type="Pfam" id="PF00170">
    <property type="entry name" value="bZIP_1"/>
    <property type="match status" value="1"/>
</dbReference>
<feature type="region of interest" description="Disordered" evidence="8">
    <location>
        <begin position="165"/>
        <end position="211"/>
    </location>
</feature>
<evidence type="ECO:0000256" key="6">
    <source>
        <dbReference type="ARBA" id="ARBA00023163"/>
    </source>
</evidence>
<accession>A0A6J1BYH6</accession>
<keyword evidence="7" id="KW-0539">Nucleus</keyword>
<gene>
    <name evidence="11" type="primary">LOC111006737</name>
</gene>
<dbReference type="InterPro" id="IPR046347">
    <property type="entry name" value="bZIP_sf"/>
</dbReference>
<keyword evidence="4" id="KW-0805">Transcription regulation</keyword>
<feature type="compositionally biased region" description="Polar residues" evidence="8">
    <location>
        <begin position="165"/>
        <end position="174"/>
    </location>
</feature>
<dbReference type="InterPro" id="IPR004827">
    <property type="entry name" value="bZIP"/>
</dbReference>
<evidence type="ECO:0000256" key="7">
    <source>
        <dbReference type="ARBA" id="ARBA00023242"/>
    </source>
</evidence>
<evidence type="ECO:0000256" key="4">
    <source>
        <dbReference type="ARBA" id="ARBA00023015"/>
    </source>
</evidence>
<comment type="subcellular location">
    <subcellularLocation>
        <location evidence="2">Endoplasmic reticulum membrane</location>
        <topology evidence="2">Single-pass membrane protein</topology>
    </subcellularLocation>
    <subcellularLocation>
        <location evidence="1">Nucleus</location>
    </subcellularLocation>
</comment>
<dbReference type="PROSITE" id="PS50217">
    <property type="entry name" value="BZIP"/>
    <property type="match status" value="1"/>
</dbReference>
<protein>
    <submittedName>
        <fullName evidence="11">BZIP transcription factor 60</fullName>
    </submittedName>
</protein>
<comment type="similarity">
    <text evidence="3">Belongs to the bZIP family.</text>
</comment>
<name>A0A6J1BYH6_MOMCH</name>
<dbReference type="GeneID" id="111006737"/>
<evidence type="ECO:0000256" key="1">
    <source>
        <dbReference type="ARBA" id="ARBA00004123"/>
    </source>
</evidence>
<dbReference type="GO" id="GO:0003700">
    <property type="term" value="F:DNA-binding transcription factor activity"/>
    <property type="evidence" value="ECO:0007669"/>
    <property type="project" value="InterPro"/>
</dbReference>
<evidence type="ECO:0000256" key="5">
    <source>
        <dbReference type="ARBA" id="ARBA00023125"/>
    </source>
</evidence>
<sequence length="368" mass="40324">MDDLEFSEDGIIGHIDWMNFFDELPAALEMEPPIVLGESPSAETLSNLSPDSISLWINEIENVLMQDDEDKGFSLPSDDCCDTFLADVLVDSHAGASGADAIVDVDSNASDCGNDFNNYKKDDEDKVSSIPTGDYCGSLTAEELVDSHGRSSGVDAAIDVDSNASDCGDNLNNSQKEKVDAASTDDNVDEDADDSISKKRRRQLRNRDAAVRSRERKKMYVRDLEMKSKFLEGECRRLGRLLQCYCAENQALRFSLEMRCASGASLTKQESAVLLLESLLLGSLLWLMGTVCLFTLPRPPQSTLEPPVPRVRVVEEGPGSAPLNGGGNDDSRYSYASLQTRRCRAARTRMKPSMLEVRAAPSVGLIFI</sequence>
<dbReference type="PANTHER" id="PTHR47416:SF8">
    <property type="entry name" value="BASIC-LEUCINE ZIPPER TRANSCRIPTION FACTOR E-RELATED"/>
    <property type="match status" value="1"/>
</dbReference>
<dbReference type="OrthoDB" id="674948at2759"/>
<dbReference type="KEGG" id="mcha:111006737"/>
<evidence type="ECO:0000313" key="10">
    <source>
        <dbReference type="Proteomes" id="UP000504603"/>
    </source>
</evidence>
<dbReference type="AlphaFoldDB" id="A0A6J1BYH6"/>
<dbReference type="SMART" id="SM00338">
    <property type="entry name" value="BRLZ"/>
    <property type="match status" value="1"/>
</dbReference>
<dbReference type="GO" id="GO:0005789">
    <property type="term" value="C:endoplasmic reticulum membrane"/>
    <property type="evidence" value="ECO:0007669"/>
    <property type="project" value="UniProtKB-SubCell"/>
</dbReference>
<dbReference type="PROSITE" id="PS00036">
    <property type="entry name" value="BZIP_BASIC"/>
    <property type="match status" value="1"/>
</dbReference>
<feature type="domain" description="BZIP" evidence="9">
    <location>
        <begin position="196"/>
        <end position="259"/>
    </location>
</feature>
<reference evidence="11" key="1">
    <citation type="submission" date="2025-08" db="UniProtKB">
        <authorList>
            <consortium name="RefSeq"/>
        </authorList>
    </citation>
    <scope>IDENTIFICATION</scope>
    <source>
        <strain evidence="11">OHB3-1</strain>
    </source>
</reference>
<keyword evidence="6" id="KW-0804">Transcription</keyword>
<keyword evidence="5" id="KW-0238">DNA-binding</keyword>
<dbReference type="RefSeq" id="XP_022134515.1">
    <property type="nucleotide sequence ID" value="XM_022278823.1"/>
</dbReference>
<dbReference type="Gene3D" id="1.20.5.170">
    <property type="match status" value="1"/>
</dbReference>
<dbReference type="GO" id="GO:0003677">
    <property type="term" value="F:DNA binding"/>
    <property type="evidence" value="ECO:0007669"/>
    <property type="project" value="UniProtKB-KW"/>
</dbReference>
<evidence type="ECO:0000259" key="9">
    <source>
        <dbReference type="PROSITE" id="PS50217"/>
    </source>
</evidence>
<organism evidence="10 11">
    <name type="scientific">Momordica charantia</name>
    <name type="common">Bitter gourd</name>
    <name type="synonym">Balsam pear</name>
    <dbReference type="NCBI Taxonomy" id="3673"/>
    <lineage>
        <taxon>Eukaryota</taxon>
        <taxon>Viridiplantae</taxon>
        <taxon>Streptophyta</taxon>
        <taxon>Embryophyta</taxon>
        <taxon>Tracheophyta</taxon>
        <taxon>Spermatophyta</taxon>
        <taxon>Magnoliopsida</taxon>
        <taxon>eudicotyledons</taxon>
        <taxon>Gunneridae</taxon>
        <taxon>Pentapetalae</taxon>
        <taxon>rosids</taxon>
        <taxon>fabids</taxon>
        <taxon>Cucurbitales</taxon>
        <taxon>Cucurbitaceae</taxon>
        <taxon>Momordiceae</taxon>
        <taxon>Momordica</taxon>
    </lineage>
</organism>
<evidence type="ECO:0000256" key="8">
    <source>
        <dbReference type="SAM" id="MobiDB-lite"/>
    </source>
</evidence>
<proteinExistence type="inferred from homology"/>
<dbReference type="PANTHER" id="PTHR47416">
    <property type="entry name" value="BASIC-LEUCINE ZIPPER TRANSCRIPTION FACTOR F-RELATED"/>
    <property type="match status" value="1"/>
</dbReference>
<dbReference type="GO" id="GO:0005634">
    <property type="term" value="C:nucleus"/>
    <property type="evidence" value="ECO:0007669"/>
    <property type="project" value="UniProtKB-SubCell"/>
</dbReference>
<keyword evidence="10" id="KW-1185">Reference proteome</keyword>
<dbReference type="Proteomes" id="UP000504603">
    <property type="component" value="Unplaced"/>
</dbReference>
<evidence type="ECO:0000256" key="3">
    <source>
        <dbReference type="ARBA" id="ARBA00007163"/>
    </source>
</evidence>
<evidence type="ECO:0000256" key="2">
    <source>
        <dbReference type="ARBA" id="ARBA00004389"/>
    </source>
</evidence>
<evidence type="ECO:0000313" key="11">
    <source>
        <dbReference type="RefSeq" id="XP_022134515.1"/>
    </source>
</evidence>